<dbReference type="EMBL" id="CP015607">
    <property type="protein sequence ID" value="APT46549.1"/>
    <property type="molecule type" value="Genomic_DNA"/>
</dbReference>
<dbReference type="RefSeq" id="WP_075622626.1">
    <property type="nucleotide sequence ID" value="NZ_CP015607.1"/>
</dbReference>
<dbReference type="Proteomes" id="UP000185426">
    <property type="component" value="Chromosome"/>
</dbReference>
<organism evidence="1 2">
    <name type="scientific">Bacillus safensis</name>
    <dbReference type="NCBI Taxonomy" id="561879"/>
    <lineage>
        <taxon>Bacteria</taxon>
        <taxon>Bacillati</taxon>
        <taxon>Bacillota</taxon>
        <taxon>Bacilli</taxon>
        <taxon>Bacillales</taxon>
        <taxon>Bacillaceae</taxon>
        <taxon>Bacillus</taxon>
    </lineage>
</organism>
<proteinExistence type="predicted"/>
<evidence type="ECO:0000313" key="1">
    <source>
        <dbReference type="EMBL" id="APT46549.1"/>
    </source>
</evidence>
<dbReference type="AlphaFoldDB" id="A0A1L6ZJ58"/>
<reference evidence="1 2" key="1">
    <citation type="submission" date="2016-05" db="EMBL/GenBank/DDBJ databases">
        <title>Complete Genome and Methylome Analysis of Psychrotrophic Bacterial Isolates from Antarctic Lake Untersee.</title>
        <authorList>
            <person name="Fomenkov A."/>
            <person name="Akimov V.N."/>
            <person name="Vasilyeva L.V."/>
            <person name="Andersen D."/>
            <person name="Vincze T."/>
            <person name="Roberts R.J."/>
        </authorList>
    </citation>
    <scope>NUCLEOTIDE SEQUENCE [LARGE SCALE GENOMIC DNA]</scope>
    <source>
        <strain evidence="1 2">U14-5</strain>
    </source>
</reference>
<name>A0A1L6ZJ58_BACIA</name>
<accession>A0A1L6ZJ58</accession>
<sequence length="126" mass="15129">MRGKRFPDQTDWLSFFEKMPDAGFEKEMPVEYQDLTFRFENQEERFVVTISLAMQEFTLKVIRKKTESVLGIYDFKTVQHVEIKKDRKEEKKLLLILEHHDDFVTTIEITFLPSFCLMVKEHFSGE</sequence>
<evidence type="ECO:0000313" key="2">
    <source>
        <dbReference type="Proteomes" id="UP000185426"/>
    </source>
</evidence>
<gene>
    <name evidence="1" type="ORF">BSA145_12245</name>
</gene>
<protein>
    <submittedName>
        <fullName evidence="1">Uncharacterized protein</fullName>
    </submittedName>
</protein>